<evidence type="ECO:0000313" key="2">
    <source>
        <dbReference type="Proteomes" id="UP000191272"/>
    </source>
</evidence>
<evidence type="ECO:0000313" key="1">
    <source>
        <dbReference type="EMBL" id="ARC50930.1"/>
    </source>
</evidence>
<protein>
    <submittedName>
        <fullName evidence="1">Uncharacterized protein</fullName>
    </submittedName>
</protein>
<name>A0ABM6JBK7_NEIMU</name>
<dbReference type="Proteomes" id="UP000191272">
    <property type="component" value="Chromosome"/>
</dbReference>
<reference evidence="2" key="1">
    <citation type="submission" date="2017-03" db="EMBL/GenBank/DDBJ databases">
        <title>FDA dAtabase for Regulatory Grade micrObial Sequences (FDA-ARGOS): Supporting development and validation of Infectious Disease Dx tests.</title>
        <authorList>
            <person name="Campos J."/>
            <person name="Goldberg B."/>
            <person name="Tallon L."/>
            <person name="Sadzewicz L."/>
            <person name="Sengamalay N."/>
            <person name="Ott S."/>
            <person name="Godinez A."/>
            <person name="Nagaraj S."/>
            <person name="Vyas G."/>
            <person name="Aluvathingal J."/>
            <person name="Nadendla S."/>
            <person name="Geyer C."/>
            <person name="Nandy P."/>
            <person name="Hobson J."/>
            <person name="Sichtig H."/>
        </authorList>
    </citation>
    <scope>NUCLEOTIDE SEQUENCE [LARGE SCALE GENOMIC DNA]</scope>
    <source>
        <strain evidence="2">FDAARGOS_260</strain>
    </source>
</reference>
<sequence length="97" mass="11513">MFGFLLLRGDKLHPEAFMEEKNEAMMVREPWLEIINKQGNQNPRMLTIIKPSVRLTQSDNVRARFNSSNRHSLRYYRLFFDRLFTNAIKPHCPVAYG</sequence>
<proteinExistence type="predicted"/>
<gene>
    <name evidence="1" type="ORF">A6J88_06525</name>
</gene>
<dbReference type="EMBL" id="CP020452">
    <property type="protein sequence ID" value="ARC50930.1"/>
    <property type="molecule type" value="Genomic_DNA"/>
</dbReference>
<keyword evidence="2" id="KW-1185">Reference proteome</keyword>
<organism evidence="1 2">
    <name type="scientific">Neisseria mucosa</name>
    <dbReference type="NCBI Taxonomy" id="488"/>
    <lineage>
        <taxon>Bacteria</taxon>
        <taxon>Pseudomonadati</taxon>
        <taxon>Pseudomonadota</taxon>
        <taxon>Betaproteobacteria</taxon>
        <taxon>Neisseriales</taxon>
        <taxon>Neisseriaceae</taxon>
        <taxon>Neisseria</taxon>
    </lineage>
</organism>
<accession>A0ABM6JBK7</accession>